<comment type="caution">
    <text evidence="4">The sequence shown here is derived from an EMBL/GenBank/DDBJ whole genome shotgun (WGS) entry which is preliminary data.</text>
</comment>
<evidence type="ECO:0000259" key="3">
    <source>
        <dbReference type="Pfam" id="PF02579"/>
    </source>
</evidence>
<name>A0A512DWS9_9PROT</name>
<proteinExistence type="inferred from homology"/>
<dbReference type="PANTHER" id="PTHR33937">
    <property type="entry name" value="IRON-MOLYBDENUM PROTEIN-RELATED-RELATED"/>
    <property type="match status" value="1"/>
</dbReference>
<evidence type="ECO:0000313" key="5">
    <source>
        <dbReference type="Proteomes" id="UP000321523"/>
    </source>
</evidence>
<dbReference type="Gene3D" id="3.30.420.130">
    <property type="entry name" value="Dinitrogenase iron-molybdenum cofactor biosynthesis domain"/>
    <property type="match status" value="1"/>
</dbReference>
<dbReference type="GO" id="GO:0009399">
    <property type="term" value="P:nitrogen fixation"/>
    <property type="evidence" value="ECO:0007669"/>
    <property type="project" value="InterPro"/>
</dbReference>
<protein>
    <submittedName>
        <fullName evidence="4">Nitrogen fixation protein NifX</fullName>
    </submittedName>
</protein>
<dbReference type="Proteomes" id="UP000321523">
    <property type="component" value="Unassembled WGS sequence"/>
</dbReference>
<dbReference type="InterPro" id="IPR013480">
    <property type="entry name" value="NifX"/>
</dbReference>
<dbReference type="EMBL" id="BJYZ01000024">
    <property type="protein sequence ID" value="GEO40933.1"/>
    <property type="molecule type" value="Genomic_DNA"/>
</dbReference>
<organism evidence="4 5">
    <name type="scientific">Skermanella aerolata</name>
    <dbReference type="NCBI Taxonomy" id="393310"/>
    <lineage>
        <taxon>Bacteria</taxon>
        <taxon>Pseudomonadati</taxon>
        <taxon>Pseudomonadota</taxon>
        <taxon>Alphaproteobacteria</taxon>
        <taxon>Rhodospirillales</taxon>
        <taxon>Azospirillaceae</taxon>
        <taxon>Skermanella</taxon>
    </lineage>
</organism>
<dbReference type="InterPro" id="IPR003731">
    <property type="entry name" value="Di-Nase_FeMo-co_biosynth"/>
</dbReference>
<dbReference type="AlphaFoldDB" id="A0A512DWS9"/>
<reference evidence="4 5" key="1">
    <citation type="submission" date="2019-07" db="EMBL/GenBank/DDBJ databases">
        <title>Whole genome shotgun sequence of Skermanella aerolata NBRC 106429.</title>
        <authorList>
            <person name="Hosoyama A."/>
            <person name="Uohara A."/>
            <person name="Ohji S."/>
            <person name="Ichikawa N."/>
        </authorList>
    </citation>
    <scope>NUCLEOTIDE SEQUENCE [LARGE SCALE GENOMIC DNA]</scope>
    <source>
        <strain evidence="4 5">NBRC 106429</strain>
    </source>
</reference>
<dbReference type="GO" id="GO:0051540">
    <property type="term" value="F:metal cluster binding"/>
    <property type="evidence" value="ECO:0007669"/>
    <property type="project" value="InterPro"/>
</dbReference>
<dbReference type="CDD" id="cd00853">
    <property type="entry name" value="NifX"/>
    <property type="match status" value="1"/>
</dbReference>
<dbReference type="InterPro" id="IPR034169">
    <property type="entry name" value="NifX-like"/>
</dbReference>
<dbReference type="InterPro" id="IPR036105">
    <property type="entry name" value="DiNase_FeMo-co_biosyn_sf"/>
</dbReference>
<dbReference type="PANTHER" id="PTHR33937:SF1">
    <property type="entry name" value="IRON-MOLIBDENUM COFACTOR PROCESSING PROTEIN"/>
    <property type="match status" value="1"/>
</dbReference>
<keyword evidence="2" id="KW-0535">Nitrogen fixation</keyword>
<dbReference type="Pfam" id="PF02579">
    <property type="entry name" value="Nitro_FeMo-Co"/>
    <property type="match status" value="1"/>
</dbReference>
<evidence type="ECO:0000313" key="4">
    <source>
        <dbReference type="EMBL" id="GEO40933.1"/>
    </source>
</evidence>
<accession>A0A512DWS9</accession>
<dbReference type="InterPro" id="IPR051840">
    <property type="entry name" value="NifX/NifY_domain"/>
</dbReference>
<dbReference type="NCBIfam" id="TIGR02663">
    <property type="entry name" value="nifX"/>
    <property type="match status" value="1"/>
</dbReference>
<dbReference type="SUPFAM" id="SSF53146">
    <property type="entry name" value="Nitrogenase accessory factor-like"/>
    <property type="match status" value="1"/>
</dbReference>
<sequence>MAVRTRRLRLVSNTPRTGTAPDGLVRPAKREGTMKIAFCTQDMARVDAHFGWAKNIAIYEIDTTGYRLLEAVQFNGQMFEDGNEDKLVPKIAAIEDCAIVYLAAIGASAAARIVAKKIHPVKVEQPEVITDVLDKLVVLLNGSPPPWLRKALNKGAEVARNFDEE</sequence>
<feature type="domain" description="Dinitrogenase iron-molybdenum cofactor biosynthesis" evidence="3">
    <location>
        <begin position="44"/>
        <end position="136"/>
    </location>
</feature>
<evidence type="ECO:0000256" key="2">
    <source>
        <dbReference type="ARBA" id="ARBA00023231"/>
    </source>
</evidence>
<comment type="similarity">
    <text evidence="1">Belongs to the NifX/NifY family.</text>
</comment>
<gene>
    <name evidence="4" type="primary">nifX</name>
    <name evidence="4" type="ORF">SAE02_50810</name>
</gene>
<keyword evidence="5" id="KW-1185">Reference proteome</keyword>
<evidence type="ECO:0000256" key="1">
    <source>
        <dbReference type="ARBA" id="ARBA00010285"/>
    </source>
</evidence>